<proteinExistence type="inferred from homology"/>
<dbReference type="PANTHER" id="PTHR32077">
    <property type="entry name" value="FASCICLIN-LIKE ARABINOGALACTAN PROTEIN"/>
    <property type="match status" value="1"/>
</dbReference>
<dbReference type="OMA" id="WAPAKCA"/>
<reference evidence="11" key="2">
    <citation type="submission" date="2018-05" db="EMBL/GenBank/DDBJ databases">
        <title>OpunRS2 (Oryza punctata Reference Sequence Version 2).</title>
        <authorList>
            <person name="Zhang J."/>
            <person name="Kudrna D."/>
            <person name="Lee S."/>
            <person name="Talag J."/>
            <person name="Welchert J."/>
            <person name="Wing R.A."/>
        </authorList>
    </citation>
    <scope>NUCLEOTIDE SEQUENCE [LARGE SCALE GENOMIC DNA]</scope>
</reference>
<dbReference type="Pfam" id="PF02469">
    <property type="entry name" value="Fasciclin"/>
    <property type="match status" value="2"/>
</dbReference>
<dbReference type="SMART" id="SM00554">
    <property type="entry name" value="FAS1"/>
    <property type="match status" value="2"/>
</dbReference>
<dbReference type="FunFam" id="2.30.180.10:FF:000012">
    <property type="entry name" value="Fasciclin-like arabinogalactan protein 7"/>
    <property type="match status" value="1"/>
</dbReference>
<dbReference type="InterPro" id="IPR000782">
    <property type="entry name" value="FAS1_domain"/>
</dbReference>
<evidence type="ECO:0000256" key="4">
    <source>
        <dbReference type="ARBA" id="ARBA00022622"/>
    </source>
</evidence>
<dbReference type="GO" id="GO:0009834">
    <property type="term" value="P:plant-type secondary cell wall biogenesis"/>
    <property type="evidence" value="ECO:0007669"/>
    <property type="project" value="TreeGrafter"/>
</dbReference>
<evidence type="ECO:0000256" key="1">
    <source>
        <dbReference type="ARBA" id="ARBA00004609"/>
    </source>
</evidence>
<dbReference type="PANTHER" id="PTHR32077:SF43">
    <property type="entry name" value="OS04G0472200 PROTEIN"/>
    <property type="match status" value="1"/>
</dbReference>
<feature type="region of interest" description="Disordered" evidence="8">
    <location>
        <begin position="209"/>
        <end position="231"/>
    </location>
</feature>
<reference evidence="11" key="1">
    <citation type="submission" date="2015-04" db="UniProtKB">
        <authorList>
            <consortium name="EnsemblPlants"/>
        </authorList>
    </citation>
    <scope>IDENTIFICATION</scope>
</reference>
<evidence type="ECO:0000256" key="8">
    <source>
        <dbReference type="SAM" id="MobiDB-lite"/>
    </source>
</evidence>
<evidence type="ECO:0000256" key="9">
    <source>
        <dbReference type="SAM" id="SignalP"/>
    </source>
</evidence>
<feature type="domain" description="FAS1" evidence="10">
    <location>
        <begin position="40"/>
        <end position="192"/>
    </location>
</feature>
<evidence type="ECO:0000259" key="10">
    <source>
        <dbReference type="PROSITE" id="PS50213"/>
    </source>
</evidence>
<keyword evidence="12" id="KW-1185">Reference proteome</keyword>
<keyword evidence="5 9" id="KW-0732">Signal</keyword>
<accession>A0A0E0KRS3</accession>
<evidence type="ECO:0000256" key="5">
    <source>
        <dbReference type="ARBA" id="ARBA00022729"/>
    </source>
</evidence>
<protein>
    <recommendedName>
        <fullName evidence="10">FAS1 domain-containing protein</fullName>
    </recommendedName>
</protein>
<dbReference type="Proteomes" id="UP000026962">
    <property type="component" value="Chromosome 4"/>
</dbReference>
<dbReference type="GO" id="GO:0098552">
    <property type="term" value="C:side of membrane"/>
    <property type="evidence" value="ECO:0007669"/>
    <property type="project" value="UniProtKB-KW"/>
</dbReference>
<dbReference type="STRING" id="4537.A0A0E0KRS3"/>
<sequence length="531" mass="54807">MELKSAVLAIAVLCLALPRVALSQRLAIADTPAPAPAPRHVDLAELLSLAGPYGTFLGYLTKTGVITTFQSQANDTAAADHHHQGGGGVTVFAPEDSAFAAVDGAALSNLTADQLRTLMLCHGMPRYHPLSSFSALAASGPVPTFAGGQQYAVNITDAAGTIRVESGWATAKLVSSVYSTSPVAVYALNRVLLPEQIFPTAPEVAPVPAPAPAPVNGDKANDGAPGAAQHGSADAKSLSCRVGAGRLLAILAIMSVTMKLAVAFLSTALSLSFLLAGALARPPPAPVRTDAGGGAAPAPQDKGRNLTDVLTIVGPFSSFLMYLRQTNLVAVFEHQAYRTHQGITIFVPVDMAFAAIEPSVLTGLTRNQLRHLLMYHSLAKHYTLAEFDGLSQSNPVKTLAGGRYAVNVTYDGGGVIHVRSRWSNAKVVGSVYESAAMAVYGLDRVLLPDALFHAHPPVAATPPVPALPSPPDDDEDDYVPAFARPAPPPDQVAGTDFAERSASGPAVVAQAASYGAAAAALGAMTLLVSCL</sequence>
<feature type="domain" description="FAS1" evidence="10">
    <location>
        <begin position="303"/>
        <end position="446"/>
    </location>
</feature>
<dbReference type="GO" id="GO:0005886">
    <property type="term" value="C:plasma membrane"/>
    <property type="evidence" value="ECO:0007669"/>
    <property type="project" value="UniProtKB-SubCell"/>
</dbReference>
<feature type="compositionally biased region" description="Pro residues" evidence="8">
    <location>
        <begin position="461"/>
        <end position="470"/>
    </location>
</feature>
<comment type="function">
    <text evidence="7">May be a cell surface adhesion protein.</text>
</comment>
<comment type="similarity">
    <text evidence="2">Belongs to the fasciclin-like AGP family.</text>
</comment>
<dbReference type="HOGENOM" id="CLU_505677_0_0_1"/>
<feature type="signal peptide" evidence="9">
    <location>
        <begin position="1"/>
        <end position="23"/>
    </location>
</feature>
<dbReference type="InterPro" id="IPR045003">
    <property type="entry name" value="FLA_A"/>
</dbReference>
<evidence type="ECO:0000256" key="2">
    <source>
        <dbReference type="ARBA" id="ARBA00007843"/>
    </source>
</evidence>
<dbReference type="eggNOG" id="ENOG502QV96">
    <property type="taxonomic scope" value="Eukaryota"/>
</dbReference>
<keyword evidence="3" id="KW-1003">Cell membrane</keyword>
<keyword evidence="4" id="KW-0325">Glycoprotein</keyword>
<evidence type="ECO:0000313" key="11">
    <source>
        <dbReference type="EnsemblPlants" id="OPUNC04G13630.1"/>
    </source>
</evidence>
<keyword evidence="4" id="KW-0336">GPI-anchor</keyword>
<dbReference type="InterPro" id="IPR036378">
    <property type="entry name" value="FAS1_dom_sf"/>
</dbReference>
<dbReference type="EnsemblPlants" id="OPUNC04G13630.1">
    <property type="protein sequence ID" value="OPUNC04G13630.1"/>
    <property type="gene ID" value="OPUNC04G13630"/>
</dbReference>
<comment type="subcellular location">
    <subcellularLocation>
        <location evidence="1">Cell membrane</location>
        <topology evidence="1">Lipid-anchor</topology>
        <topology evidence="1">GPI-anchor</topology>
    </subcellularLocation>
</comment>
<keyword evidence="6" id="KW-0472">Membrane</keyword>
<organism evidence="11">
    <name type="scientific">Oryza punctata</name>
    <name type="common">Red rice</name>
    <dbReference type="NCBI Taxonomy" id="4537"/>
    <lineage>
        <taxon>Eukaryota</taxon>
        <taxon>Viridiplantae</taxon>
        <taxon>Streptophyta</taxon>
        <taxon>Embryophyta</taxon>
        <taxon>Tracheophyta</taxon>
        <taxon>Spermatophyta</taxon>
        <taxon>Magnoliopsida</taxon>
        <taxon>Liliopsida</taxon>
        <taxon>Poales</taxon>
        <taxon>Poaceae</taxon>
        <taxon>BOP clade</taxon>
        <taxon>Oryzoideae</taxon>
        <taxon>Oryzeae</taxon>
        <taxon>Oryzinae</taxon>
        <taxon>Oryza</taxon>
    </lineage>
</organism>
<evidence type="ECO:0000256" key="3">
    <source>
        <dbReference type="ARBA" id="ARBA00022475"/>
    </source>
</evidence>
<name>A0A0E0KRS3_ORYPU</name>
<feature type="region of interest" description="Disordered" evidence="8">
    <location>
        <begin position="461"/>
        <end position="496"/>
    </location>
</feature>
<evidence type="ECO:0000256" key="6">
    <source>
        <dbReference type="ARBA" id="ARBA00023136"/>
    </source>
</evidence>
<dbReference type="Gramene" id="OPUNC04G13630.1">
    <property type="protein sequence ID" value="OPUNC04G13630.1"/>
    <property type="gene ID" value="OPUNC04G13630"/>
</dbReference>
<dbReference type="Gene3D" id="2.30.180.10">
    <property type="entry name" value="FAS1 domain"/>
    <property type="match status" value="2"/>
</dbReference>
<evidence type="ECO:0000313" key="12">
    <source>
        <dbReference type="Proteomes" id="UP000026962"/>
    </source>
</evidence>
<feature type="chain" id="PRO_5002365633" description="FAS1 domain-containing protein" evidence="9">
    <location>
        <begin position="24"/>
        <end position="531"/>
    </location>
</feature>
<dbReference type="AlphaFoldDB" id="A0A0E0KRS3"/>
<keyword evidence="4" id="KW-0449">Lipoprotein</keyword>
<dbReference type="PROSITE" id="PS50213">
    <property type="entry name" value="FAS1"/>
    <property type="match status" value="2"/>
</dbReference>
<dbReference type="SUPFAM" id="SSF82153">
    <property type="entry name" value="FAS1 domain"/>
    <property type="match status" value="2"/>
</dbReference>
<evidence type="ECO:0000256" key="7">
    <source>
        <dbReference type="ARBA" id="ARBA00024686"/>
    </source>
</evidence>